<evidence type="ECO:0000313" key="8">
    <source>
        <dbReference type="RefSeq" id="XP_030635224.1"/>
    </source>
</evidence>
<evidence type="ECO:0000313" key="7">
    <source>
        <dbReference type="Proteomes" id="UP000504632"/>
    </source>
</evidence>
<dbReference type="OrthoDB" id="8958824at2759"/>
<dbReference type="GO" id="GO:0005911">
    <property type="term" value="C:cell-cell junction"/>
    <property type="evidence" value="ECO:0007669"/>
    <property type="project" value="TreeGrafter"/>
</dbReference>
<proteinExistence type="predicted"/>
<dbReference type="Proteomes" id="UP000504632">
    <property type="component" value="Chromosome 7"/>
</dbReference>
<gene>
    <name evidence="8" type="primary">LOC115816409</name>
</gene>
<evidence type="ECO:0000259" key="6">
    <source>
        <dbReference type="PROSITE" id="PS50835"/>
    </source>
</evidence>
<dbReference type="InterPro" id="IPR015631">
    <property type="entry name" value="CD2/SLAM_rcpt"/>
</dbReference>
<evidence type="ECO:0000256" key="4">
    <source>
        <dbReference type="ARBA" id="ARBA00023180"/>
    </source>
</evidence>
<dbReference type="InterPro" id="IPR007110">
    <property type="entry name" value="Ig-like_dom"/>
</dbReference>
<feature type="domain" description="Ig-like" evidence="6">
    <location>
        <begin position="127"/>
        <end position="209"/>
    </location>
</feature>
<dbReference type="GO" id="GO:0016020">
    <property type="term" value="C:membrane"/>
    <property type="evidence" value="ECO:0007669"/>
    <property type="project" value="UniProtKB-SubCell"/>
</dbReference>
<dbReference type="PANTHER" id="PTHR12080:SF59">
    <property type="entry name" value="HEPATIC AND GLIAL CELL ADHESION MOLECULE"/>
    <property type="match status" value="1"/>
</dbReference>
<reference evidence="8" key="1">
    <citation type="submission" date="2025-08" db="UniProtKB">
        <authorList>
            <consortium name="RefSeq"/>
        </authorList>
    </citation>
    <scope>IDENTIFICATION</scope>
</reference>
<dbReference type="SUPFAM" id="SSF48726">
    <property type="entry name" value="Immunoglobulin"/>
    <property type="match status" value="1"/>
</dbReference>
<dbReference type="InterPro" id="IPR036179">
    <property type="entry name" value="Ig-like_dom_sf"/>
</dbReference>
<dbReference type="InterPro" id="IPR013783">
    <property type="entry name" value="Ig-like_fold"/>
</dbReference>
<organism evidence="7 8">
    <name type="scientific">Chanos chanos</name>
    <name type="common">Milkfish</name>
    <name type="synonym">Mugil chanos</name>
    <dbReference type="NCBI Taxonomy" id="29144"/>
    <lineage>
        <taxon>Eukaryota</taxon>
        <taxon>Metazoa</taxon>
        <taxon>Chordata</taxon>
        <taxon>Craniata</taxon>
        <taxon>Vertebrata</taxon>
        <taxon>Euteleostomi</taxon>
        <taxon>Actinopterygii</taxon>
        <taxon>Neopterygii</taxon>
        <taxon>Teleostei</taxon>
        <taxon>Ostariophysi</taxon>
        <taxon>Gonorynchiformes</taxon>
        <taxon>Chanidae</taxon>
        <taxon>Chanos</taxon>
    </lineage>
</organism>
<evidence type="ECO:0000256" key="3">
    <source>
        <dbReference type="ARBA" id="ARBA00023136"/>
    </source>
</evidence>
<name>A0A6J2VU13_CHACN</name>
<sequence length="229" mass="26434">MTRGFILAFIQFVLLQVTLMEPTEVTGYIGQSITLKTGESPSSQLTQVEWSIFKNTTIIAKLKDGSQSLNRFWRYKGRLQLDHTTGDLFIKKLIQGDNLTYSVELKNGDKRKTHKIILKLREPRSKPEINITYSMLKANQCVIMLRCSSTEEDVQFYWNAMDNFVEPYWSGTSNQNSNESALWTSFSPNRNVTFTCAIRNEDSVSSDLTVKCLECRQRLIPENLRQLRN</sequence>
<dbReference type="InParanoid" id="A0A6J2VU13"/>
<comment type="subcellular location">
    <subcellularLocation>
        <location evidence="1">Membrane</location>
    </subcellularLocation>
</comment>
<evidence type="ECO:0000256" key="2">
    <source>
        <dbReference type="ARBA" id="ARBA00022729"/>
    </source>
</evidence>
<feature type="chain" id="PRO_5026895660" evidence="5">
    <location>
        <begin position="21"/>
        <end position="229"/>
    </location>
</feature>
<keyword evidence="4" id="KW-0325">Glycoprotein</keyword>
<evidence type="ECO:0000256" key="5">
    <source>
        <dbReference type="SAM" id="SignalP"/>
    </source>
</evidence>
<keyword evidence="2 5" id="KW-0732">Signal</keyword>
<accession>A0A6J2VU13</accession>
<dbReference type="GeneID" id="115816409"/>
<dbReference type="FunCoup" id="A0A6J2VU13">
    <property type="interactions" value="19"/>
</dbReference>
<protein>
    <submittedName>
        <fullName evidence="8">Uncharacterized protein LOC115816409</fullName>
    </submittedName>
</protein>
<evidence type="ECO:0000256" key="1">
    <source>
        <dbReference type="ARBA" id="ARBA00004370"/>
    </source>
</evidence>
<dbReference type="PROSITE" id="PS50835">
    <property type="entry name" value="IG_LIKE"/>
    <property type="match status" value="1"/>
</dbReference>
<keyword evidence="7" id="KW-1185">Reference proteome</keyword>
<dbReference type="Gene3D" id="2.60.40.10">
    <property type="entry name" value="Immunoglobulins"/>
    <property type="match status" value="1"/>
</dbReference>
<feature type="signal peptide" evidence="5">
    <location>
        <begin position="1"/>
        <end position="20"/>
    </location>
</feature>
<keyword evidence="3" id="KW-0472">Membrane</keyword>
<dbReference type="PANTHER" id="PTHR12080">
    <property type="entry name" value="SIGNALING LYMPHOCYTIC ACTIVATION MOLECULE"/>
    <property type="match status" value="1"/>
</dbReference>
<dbReference type="AlphaFoldDB" id="A0A6J2VU13"/>
<dbReference type="RefSeq" id="XP_030635224.1">
    <property type="nucleotide sequence ID" value="XM_030779364.1"/>
</dbReference>